<reference evidence="2" key="2">
    <citation type="submission" date="2015-03" db="EMBL/GenBank/DDBJ databases">
        <authorList>
            <person name="Informatics Pathogen"/>
        </authorList>
    </citation>
    <scope>NUCLEOTIDE SEQUENCE</scope>
    <source>
        <strain evidence="2">NCTC11134</strain>
        <plasmid evidence="1">2</plasmid>
        <plasmid evidence="2">5</plasmid>
    </source>
</reference>
<evidence type="ECO:0000313" key="2">
    <source>
        <dbReference type="EMBL" id="CRY84656.1"/>
    </source>
</evidence>
<dbReference type="Proteomes" id="UP000057820">
    <property type="component" value="Plasmid 5"/>
</dbReference>
<geneLocation type="plasmid" evidence="2">
    <name>5</name>
</geneLocation>
<reference evidence="3" key="1">
    <citation type="submission" date="2015-03" db="EMBL/GenBank/DDBJ databases">
        <authorList>
            <consortium name="Pathogen Informatics"/>
        </authorList>
    </citation>
    <scope>NUCLEOTIDE SEQUENCE [LARGE SCALE GENOMIC DNA]</scope>
    <source>
        <strain evidence="3">NCTC11134</strain>
        <plasmid evidence="3">2</plasmid>
        <plasmid evidence="3">5</plasmid>
    </source>
</reference>
<dbReference type="Proteomes" id="UP000057820">
    <property type="component" value="Plasmid 2"/>
</dbReference>
<evidence type="ECO:0000313" key="3">
    <source>
        <dbReference type="Proteomes" id="UP000057820"/>
    </source>
</evidence>
<dbReference type="RefSeq" id="WP_082668866.1">
    <property type="nucleotide sequence ID" value="NZ_CP031418.1"/>
</dbReference>
<accession>A0A0H5PQI2</accession>
<sequence length="270" mass="29497">MPETPRRRRRSGELWTDECNAELVELLRAGLPVEAIAEQAGRSVSALATQCRKMLPPDFDTRPTAVEALRGVLADPDYDWRSPLRELARRARTVYWDAGMVDRLRQGWEQATPLDDLCEEFEASEIDVARQLLRLGAAESMFDVAERLGCDPHGTLAGRLRIAADRCAAAVWILIVDGALTGAKTQFGSAGPGLRHVSVHHDYDTADLRLAEVLLDHVVAGGRIQDVTTTIVERTIGDGAIGFNRFLTGSESLPTPAVAVVDLDDSTPTM</sequence>
<organism evidence="2 3">
    <name type="scientific">Nocardia farcinica</name>
    <dbReference type="NCBI Taxonomy" id="37329"/>
    <lineage>
        <taxon>Bacteria</taxon>
        <taxon>Bacillati</taxon>
        <taxon>Actinomycetota</taxon>
        <taxon>Actinomycetes</taxon>
        <taxon>Mycobacteriales</taxon>
        <taxon>Nocardiaceae</taxon>
        <taxon>Nocardia</taxon>
    </lineage>
</organism>
<protein>
    <submittedName>
        <fullName evidence="2">Uncharacterized protein</fullName>
    </submittedName>
</protein>
<dbReference type="AlphaFoldDB" id="A0A0H5PQI2"/>
<keyword evidence="2" id="KW-0614">Plasmid</keyword>
<evidence type="ECO:0000313" key="1">
    <source>
        <dbReference type="EMBL" id="CRY84067.1"/>
    </source>
</evidence>
<dbReference type="KEGG" id="nfr:ERS450000_06198"/>
<dbReference type="EMBL" id="LN868939">
    <property type="protein sequence ID" value="CRY84067.1"/>
    <property type="molecule type" value="Genomic_DNA"/>
</dbReference>
<geneLocation type="plasmid" evidence="1">
    <name>2</name>
</geneLocation>
<dbReference type="EMBL" id="LN868942">
    <property type="protein sequence ID" value="CRY84656.1"/>
    <property type="molecule type" value="Genomic_DNA"/>
</dbReference>
<proteinExistence type="predicted"/>
<dbReference type="KEGG" id="nfr:ERS450000_05841"/>
<gene>
    <name evidence="1" type="ORF">ERS450000_05841</name>
    <name evidence="2" type="ORF">ERS450000_06198</name>
</gene>
<name>A0A0H5PQI2_NOCFR</name>